<dbReference type="AlphaFoldDB" id="A0AAD9XHV4"/>
<feature type="region of interest" description="Disordered" evidence="2">
    <location>
        <begin position="173"/>
        <end position="220"/>
    </location>
</feature>
<organism evidence="4 5">
    <name type="scientific">Dipteronia dyeriana</name>
    <dbReference type="NCBI Taxonomy" id="168575"/>
    <lineage>
        <taxon>Eukaryota</taxon>
        <taxon>Viridiplantae</taxon>
        <taxon>Streptophyta</taxon>
        <taxon>Embryophyta</taxon>
        <taxon>Tracheophyta</taxon>
        <taxon>Spermatophyta</taxon>
        <taxon>Magnoliopsida</taxon>
        <taxon>eudicotyledons</taxon>
        <taxon>Gunneridae</taxon>
        <taxon>Pentapetalae</taxon>
        <taxon>rosids</taxon>
        <taxon>malvids</taxon>
        <taxon>Sapindales</taxon>
        <taxon>Sapindaceae</taxon>
        <taxon>Hippocastanoideae</taxon>
        <taxon>Acereae</taxon>
        <taxon>Dipteronia</taxon>
    </lineage>
</organism>
<protein>
    <recommendedName>
        <fullName evidence="3">FAF domain-containing protein</fullName>
    </recommendedName>
</protein>
<accession>A0AAD9XHV4</accession>
<reference evidence="4" key="1">
    <citation type="journal article" date="2023" name="Plant J.">
        <title>Genome sequences and population genomics provide insights into the demographic history, inbreeding, and mutation load of two 'living fossil' tree species of Dipteronia.</title>
        <authorList>
            <person name="Feng Y."/>
            <person name="Comes H.P."/>
            <person name="Chen J."/>
            <person name="Zhu S."/>
            <person name="Lu R."/>
            <person name="Zhang X."/>
            <person name="Li P."/>
            <person name="Qiu J."/>
            <person name="Olsen K.M."/>
            <person name="Qiu Y."/>
        </authorList>
    </citation>
    <scope>NUCLEOTIDE SEQUENCE</scope>
    <source>
        <strain evidence="4">KIB01</strain>
    </source>
</reference>
<dbReference type="PANTHER" id="PTHR33155:SF17">
    <property type="entry name" value="F2E2.18-RELATED"/>
    <property type="match status" value="1"/>
</dbReference>
<feature type="region of interest" description="Disordered" evidence="2">
    <location>
        <begin position="82"/>
        <end position="124"/>
    </location>
</feature>
<dbReference type="EMBL" id="JANJYI010000002">
    <property type="protein sequence ID" value="KAK2659647.1"/>
    <property type="molecule type" value="Genomic_DNA"/>
</dbReference>
<comment type="caution">
    <text evidence="4">The sequence shown here is derived from an EMBL/GenBank/DDBJ whole genome shotgun (WGS) entry which is preliminary data.</text>
</comment>
<dbReference type="Pfam" id="PF11250">
    <property type="entry name" value="FAF"/>
    <property type="match status" value="1"/>
</dbReference>
<evidence type="ECO:0000313" key="5">
    <source>
        <dbReference type="Proteomes" id="UP001280121"/>
    </source>
</evidence>
<proteinExistence type="inferred from homology"/>
<dbReference type="Proteomes" id="UP001280121">
    <property type="component" value="Unassembled WGS sequence"/>
</dbReference>
<gene>
    <name evidence="4" type="ORF">Ddye_006180</name>
</gene>
<evidence type="ECO:0000313" key="4">
    <source>
        <dbReference type="EMBL" id="KAK2659647.1"/>
    </source>
</evidence>
<sequence>METPKKPEEKTNCTTNTNLESGLKALTICSDNDHKHCNSCIMTSNLMSPPSSPSFSHIGDYMGMESCVDLMKNDEFMNLTTTTMDSDDDDEASKQRQQRWAMEKEKKKKKKERDIPPPISLLARTGNLSSHMPFVLKRYYTGDGRLILREERVKHHEYFKAHRSNGHLTLQLVPLDHDDDDSGEEEEVVLQSGDDDDDDCGDKNDNGDENECVGIGGNSSNNKCLDYSSVRMSSSCFLGVPVPAIKPIHG</sequence>
<evidence type="ECO:0000256" key="1">
    <source>
        <dbReference type="ARBA" id="ARBA00008690"/>
    </source>
</evidence>
<evidence type="ECO:0000256" key="2">
    <source>
        <dbReference type="SAM" id="MobiDB-lite"/>
    </source>
</evidence>
<dbReference type="InterPro" id="IPR046431">
    <property type="entry name" value="FAF_dom"/>
</dbReference>
<feature type="domain" description="FAF" evidence="3">
    <location>
        <begin position="116"/>
        <end position="172"/>
    </location>
</feature>
<comment type="similarity">
    <text evidence="1">Belongs to the fantastic four family.</text>
</comment>
<keyword evidence="5" id="KW-1185">Reference proteome</keyword>
<evidence type="ECO:0000259" key="3">
    <source>
        <dbReference type="Pfam" id="PF11250"/>
    </source>
</evidence>
<feature type="compositionally biased region" description="Acidic residues" evidence="2">
    <location>
        <begin position="177"/>
        <end position="200"/>
    </location>
</feature>
<dbReference type="PANTHER" id="PTHR33155">
    <property type="entry name" value="FANTASTIC FOUR-LIKE PROTEIN (DUF3049)"/>
    <property type="match status" value="1"/>
</dbReference>
<name>A0AAD9XHV4_9ROSI</name>
<dbReference type="InterPro" id="IPR021410">
    <property type="entry name" value="FAF"/>
</dbReference>